<geneLocation type="plasmid" evidence="6">
    <name>cbm2586_p</name>
</geneLocation>
<dbReference type="EMBL" id="OFSP01000069">
    <property type="protein sequence ID" value="SOY76845.1"/>
    <property type="molecule type" value="Genomic_DNA"/>
</dbReference>
<dbReference type="Proteomes" id="UP000256297">
    <property type="component" value="Plasmid CBM2589_p"/>
</dbReference>
<evidence type="ECO:0000313" key="1">
    <source>
        <dbReference type="EMBL" id="SOY76845.1"/>
    </source>
</evidence>
<dbReference type="AlphaFoldDB" id="A0A375CRJ5"/>
<organism evidence="3">
    <name type="scientific">Cupriavidus taiwanensis</name>
    <dbReference type="NCBI Taxonomy" id="164546"/>
    <lineage>
        <taxon>Bacteria</taxon>
        <taxon>Pseudomonadati</taxon>
        <taxon>Pseudomonadota</taxon>
        <taxon>Betaproteobacteria</taxon>
        <taxon>Burkholderiales</taxon>
        <taxon>Burkholderiaceae</taxon>
        <taxon>Cupriavidus</taxon>
    </lineage>
</organism>
<dbReference type="EMBL" id="LT984815">
    <property type="protein sequence ID" value="SPD69684.1"/>
    <property type="molecule type" value="Genomic_DNA"/>
</dbReference>
<name>A0A375CRJ5_9BURK</name>
<dbReference type="Proteomes" id="UP000257139">
    <property type="component" value="Plasmid CBM2594_p"/>
</dbReference>
<geneLocation type="plasmid" evidence="5">
    <name>cbm2636p</name>
</geneLocation>
<dbReference type="RefSeq" id="WP_012354792.1">
    <property type="nucleotide sequence ID" value="NZ_LT976858.1"/>
</dbReference>
<dbReference type="Proteomes" id="UP000257016">
    <property type="component" value="Unassembled WGS sequence"/>
</dbReference>
<dbReference type="EMBL" id="OGUU01000035">
    <property type="protein sequence ID" value="SPC25302.1"/>
    <property type="molecule type" value="Genomic_DNA"/>
</dbReference>
<protein>
    <submittedName>
        <fullName evidence="3">Uncharacterized protein</fullName>
    </submittedName>
</protein>
<gene>
    <name evidence="2" type="ORF">CBM2586_P370007</name>
    <name evidence="1" type="ORF">CBM2589_P360007</name>
    <name evidence="3" type="ORF">CBM2594_P290006</name>
    <name evidence="4" type="ORF">CBM2636_P20371</name>
</gene>
<evidence type="ECO:0000313" key="3">
    <source>
        <dbReference type="EMBL" id="SPC25302.1"/>
    </source>
</evidence>
<dbReference type="EMBL" id="OFSN01000058">
    <property type="protein sequence ID" value="SOY78044.1"/>
    <property type="molecule type" value="Genomic_DNA"/>
</dbReference>
<keyword evidence="4" id="KW-0614">Plasmid</keyword>
<dbReference type="InterPro" id="IPR015424">
    <property type="entry name" value="PyrdxlP-dep_Trfase"/>
</dbReference>
<accession>A0A375CRJ5</accession>
<evidence type="ECO:0000313" key="5">
    <source>
        <dbReference type="Proteomes" id="UP000254259"/>
    </source>
</evidence>
<reference evidence="5 6" key="1">
    <citation type="submission" date="2018-01" db="EMBL/GenBank/DDBJ databases">
        <authorList>
            <person name="Clerissi C."/>
        </authorList>
    </citation>
    <scope>NUCLEOTIDE SEQUENCE [LARGE SCALE GENOMIC DNA]</scope>
    <source>
        <strain evidence="2">Cupriavidus taiwanensis LMG 19430</strain>
        <strain evidence="1">Cupriavidus taiwanensis STM 3521</strain>
        <strain evidence="3">Cupriavidus taiwanensis STM 6021</strain>
        <strain evidence="4">Cupriavidus taiwanensis SWF 66322</strain>
        <plasmid evidence="6">cbm2586_p</plasmid>
        <plasmid evidence="4">CBM2636p</plasmid>
        <plasmid evidence="5">cbm2636p</plasmid>
    </source>
</reference>
<evidence type="ECO:0000313" key="6">
    <source>
        <dbReference type="Proteomes" id="UP000257016"/>
    </source>
</evidence>
<dbReference type="SUPFAM" id="SSF53383">
    <property type="entry name" value="PLP-dependent transferases"/>
    <property type="match status" value="1"/>
</dbReference>
<geneLocation type="plasmid" evidence="4">
    <name>CBM2636p</name>
</geneLocation>
<dbReference type="Gene3D" id="3.90.1150.10">
    <property type="entry name" value="Aspartate Aminotransferase, domain 1"/>
    <property type="match status" value="1"/>
</dbReference>
<sequence>MSCSGSTGHLAEWEREIRSSIIFKSAWGSMAEDIDGKIYLDMSSCSGASPLGSNNPEFKARLSQAMESDADILPSPVSEQRQMLAARISKRFATTPSRLLKYSSR</sequence>
<proteinExistence type="predicted"/>
<evidence type="ECO:0000313" key="2">
    <source>
        <dbReference type="EMBL" id="SOY78044.1"/>
    </source>
</evidence>
<dbReference type="Proteomes" id="UP000254259">
    <property type="component" value="Plasmid CBM2636p"/>
</dbReference>
<dbReference type="InterPro" id="IPR015422">
    <property type="entry name" value="PyrdxlP-dep_Trfase_small"/>
</dbReference>
<evidence type="ECO:0000313" key="4">
    <source>
        <dbReference type="EMBL" id="SPD69684.1"/>
    </source>
</evidence>